<sequence>MKKFNPNKNIIIALLLVIIIVVVISLTAAQRTNKGKANIVQSTISDGIGLIDKAISFPARTIENGTTSISNLMNTYKENERLKEKIDDYNELRIQNHNYQKEIGTLKEELGLNETLTNYETITANVITRSPDTWQDILIIDRGTKDGLKANMAVMAQKGLVGRIIEVNRASAKVELITSKNITSNHFPVHISSKNGESYGLLKNYNDKAQTLTVSQLTGNTQVKAGDVVQTSGLGGNSPADLPVGTVQKVKSGSYGLDREVAVKPYANVYGVSIVTVVKRSAGEE</sequence>
<evidence type="ECO:0000256" key="3">
    <source>
        <dbReference type="ARBA" id="ARBA00022960"/>
    </source>
</evidence>
<evidence type="ECO:0000313" key="8">
    <source>
        <dbReference type="EMBL" id="BBC61646.1"/>
    </source>
</evidence>
<comment type="similarity">
    <text evidence="1 5">Belongs to the MreC family.</text>
</comment>
<evidence type="ECO:0000256" key="1">
    <source>
        <dbReference type="ARBA" id="ARBA00009369"/>
    </source>
</evidence>
<keyword evidence="6" id="KW-0175">Coiled coil</keyword>
<reference evidence="8 9" key="1">
    <citation type="submission" date="2018-01" db="EMBL/GenBank/DDBJ databases">
        <title>Whole genome sequence of Melissococcus plutonius DAT561.</title>
        <authorList>
            <person name="Okumura K."/>
            <person name="Takamatsu D."/>
            <person name="Okura M."/>
        </authorList>
    </citation>
    <scope>NUCLEOTIDE SEQUENCE [LARGE SCALE GENOMIC DNA]</scope>
    <source>
        <strain evidence="8 9">DAT561</strain>
    </source>
</reference>
<dbReference type="RefSeq" id="WP_015695447.1">
    <property type="nucleotide sequence ID" value="NZ_AP018492.1"/>
</dbReference>
<dbReference type="GO" id="GO:0008360">
    <property type="term" value="P:regulation of cell shape"/>
    <property type="evidence" value="ECO:0007669"/>
    <property type="project" value="UniProtKB-KW"/>
</dbReference>
<feature type="domain" description="Rod shape-determining protein MreC beta-barrel core" evidence="7">
    <location>
        <begin position="126"/>
        <end position="279"/>
    </location>
</feature>
<evidence type="ECO:0000256" key="4">
    <source>
        <dbReference type="ARBA" id="ARBA00032089"/>
    </source>
</evidence>
<gene>
    <name evidence="8" type="ORF">DAT561_1551</name>
</gene>
<evidence type="ECO:0000256" key="2">
    <source>
        <dbReference type="ARBA" id="ARBA00013855"/>
    </source>
</evidence>
<comment type="function">
    <text evidence="5">Involved in formation and maintenance of cell shape.</text>
</comment>
<protein>
    <recommendedName>
        <fullName evidence="2 5">Cell shape-determining protein MreC</fullName>
    </recommendedName>
    <alternativeName>
        <fullName evidence="4 5">Cell shape protein MreC</fullName>
    </alternativeName>
</protein>
<dbReference type="InterPro" id="IPR007221">
    <property type="entry name" value="MreC"/>
</dbReference>
<dbReference type="PANTHER" id="PTHR34138">
    <property type="entry name" value="CELL SHAPE-DETERMINING PROTEIN MREC"/>
    <property type="match status" value="1"/>
</dbReference>
<dbReference type="NCBIfam" id="TIGR00219">
    <property type="entry name" value="mreC"/>
    <property type="match status" value="1"/>
</dbReference>
<accession>A0A2Z5Y475</accession>
<dbReference type="Pfam" id="PF04085">
    <property type="entry name" value="MreC"/>
    <property type="match status" value="1"/>
</dbReference>
<dbReference type="Gene3D" id="2.40.10.350">
    <property type="entry name" value="Rod shape-determining protein MreC, domain 2"/>
    <property type="match status" value="1"/>
</dbReference>
<dbReference type="InterPro" id="IPR042175">
    <property type="entry name" value="Cell/Rod_MreC_2"/>
</dbReference>
<dbReference type="AlphaFoldDB" id="A0A2Z5Y475"/>
<name>A0A2Z5Y475_9ENTE</name>
<evidence type="ECO:0000256" key="5">
    <source>
        <dbReference type="PIRNR" id="PIRNR038471"/>
    </source>
</evidence>
<keyword evidence="3 5" id="KW-0133">Cell shape</keyword>
<dbReference type="EMBL" id="AP018492">
    <property type="protein sequence ID" value="BBC61646.1"/>
    <property type="molecule type" value="Genomic_DNA"/>
</dbReference>
<evidence type="ECO:0000313" key="9">
    <source>
        <dbReference type="Proteomes" id="UP000269226"/>
    </source>
</evidence>
<organism evidence="8 9">
    <name type="scientific">Melissococcus plutonius</name>
    <dbReference type="NCBI Taxonomy" id="33970"/>
    <lineage>
        <taxon>Bacteria</taxon>
        <taxon>Bacillati</taxon>
        <taxon>Bacillota</taxon>
        <taxon>Bacilli</taxon>
        <taxon>Lactobacillales</taxon>
        <taxon>Enterococcaceae</taxon>
        <taxon>Melissococcus</taxon>
    </lineage>
</organism>
<evidence type="ECO:0000259" key="7">
    <source>
        <dbReference type="Pfam" id="PF04085"/>
    </source>
</evidence>
<dbReference type="Gene3D" id="2.40.10.340">
    <property type="entry name" value="Rod shape-determining protein MreC, domain 1"/>
    <property type="match status" value="1"/>
</dbReference>
<dbReference type="Proteomes" id="UP000269226">
    <property type="component" value="Chromosome"/>
</dbReference>
<dbReference type="GO" id="GO:0005886">
    <property type="term" value="C:plasma membrane"/>
    <property type="evidence" value="ECO:0007669"/>
    <property type="project" value="TreeGrafter"/>
</dbReference>
<dbReference type="GeneID" id="57044080"/>
<feature type="coiled-coil region" evidence="6">
    <location>
        <begin position="72"/>
        <end position="109"/>
    </location>
</feature>
<dbReference type="InterPro" id="IPR055342">
    <property type="entry name" value="MreC_beta-barrel_core"/>
</dbReference>
<evidence type="ECO:0000256" key="6">
    <source>
        <dbReference type="SAM" id="Coils"/>
    </source>
</evidence>
<dbReference type="PIRSF" id="PIRSF038471">
    <property type="entry name" value="MreC"/>
    <property type="match status" value="1"/>
</dbReference>
<dbReference type="InterPro" id="IPR042177">
    <property type="entry name" value="Cell/Rod_1"/>
</dbReference>
<dbReference type="PANTHER" id="PTHR34138:SF1">
    <property type="entry name" value="CELL SHAPE-DETERMINING PROTEIN MREC"/>
    <property type="match status" value="1"/>
</dbReference>
<proteinExistence type="inferred from homology"/>